<dbReference type="PANTHER" id="PTHR43531">
    <property type="entry name" value="PROTEIN ICFG"/>
    <property type="match status" value="1"/>
</dbReference>
<keyword evidence="4 8" id="KW-1133">Transmembrane helix</keyword>
<keyword evidence="3 8" id="KW-0812">Transmembrane</keyword>
<feature type="transmembrane region" description="Helical" evidence="8">
    <location>
        <begin position="12"/>
        <end position="32"/>
    </location>
</feature>
<dbReference type="CDD" id="cd11386">
    <property type="entry name" value="MCP_signal"/>
    <property type="match status" value="1"/>
</dbReference>
<dbReference type="Gene3D" id="1.10.287.950">
    <property type="entry name" value="Methyl-accepting chemotaxis protein"/>
    <property type="match status" value="1"/>
</dbReference>
<keyword evidence="7" id="KW-0807">Transducer</keyword>
<dbReference type="RefSeq" id="WP_055400677.1">
    <property type="nucleotide sequence ID" value="NZ_JAMXAX010000113.1"/>
</dbReference>
<dbReference type="CDD" id="cd06225">
    <property type="entry name" value="HAMP"/>
    <property type="match status" value="1"/>
</dbReference>
<dbReference type="InterPro" id="IPR003660">
    <property type="entry name" value="HAMP_dom"/>
</dbReference>
<proteinExistence type="inferred from homology"/>
<reference evidence="12" key="1">
    <citation type="journal article" date="2019" name="Int. J. Syst. Evol. Microbiol.">
        <title>The Global Catalogue of Microorganisms (GCM) 10K type strain sequencing project: providing services to taxonomists for standard genome sequencing and annotation.</title>
        <authorList>
            <consortium name="The Broad Institute Genomics Platform"/>
            <consortium name="The Broad Institute Genome Sequencing Center for Infectious Disease"/>
            <person name="Wu L."/>
            <person name="Ma J."/>
        </authorList>
    </citation>
    <scope>NUCLEOTIDE SEQUENCE [LARGE SCALE GENOMIC DNA]</scope>
    <source>
        <strain evidence="12">CCUG 2113</strain>
    </source>
</reference>
<dbReference type="InterPro" id="IPR004089">
    <property type="entry name" value="MCPsignal_dom"/>
</dbReference>
<feature type="domain" description="HAMP" evidence="10">
    <location>
        <begin position="298"/>
        <end position="352"/>
    </location>
</feature>
<evidence type="ECO:0000256" key="6">
    <source>
        <dbReference type="ARBA" id="ARBA00029447"/>
    </source>
</evidence>
<comment type="similarity">
    <text evidence="6">Belongs to the methyl-accepting chemotaxis (MCP) protein family.</text>
</comment>
<dbReference type="SMART" id="SM00304">
    <property type="entry name" value="HAMP"/>
    <property type="match status" value="1"/>
</dbReference>
<dbReference type="InterPro" id="IPR029151">
    <property type="entry name" value="Sensor-like_sf"/>
</dbReference>
<evidence type="ECO:0000256" key="4">
    <source>
        <dbReference type="ARBA" id="ARBA00022989"/>
    </source>
</evidence>
<evidence type="ECO:0000256" key="7">
    <source>
        <dbReference type="PROSITE-ProRule" id="PRU00284"/>
    </source>
</evidence>
<keyword evidence="5 8" id="KW-0472">Membrane</keyword>
<dbReference type="Proteomes" id="UP001595693">
    <property type="component" value="Unassembled WGS sequence"/>
</dbReference>
<dbReference type="Gene3D" id="3.30.450.20">
    <property type="entry name" value="PAS domain"/>
    <property type="match status" value="2"/>
</dbReference>
<evidence type="ECO:0000313" key="11">
    <source>
        <dbReference type="EMBL" id="MFC3938481.1"/>
    </source>
</evidence>
<dbReference type="EMBL" id="JBHSAJ010000181">
    <property type="protein sequence ID" value="MFC3938481.1"/>
    <property type="molecule type" value="Genomic_DNA"/>
</dbReference>
<evidence type="ECO:0000256" key="3">
    <source>
        <dbReference type="ARBA" id="ARBA00022692"/>
    </source>
</evidence>
<evidence type="ECO:0000256" key="1">
    <source>
        <dbReference type="ARBA" id="ARBA00004651"/>
    </source>
</evidence>
<dbReference type="Pfam" id="PF00672">
    <property type="entry name" value="HAMP"/>
    <property type="match status" value="1"/>
</dbReference>
<organism evidence="11 12">
    <name type="scientific">Acidovorax facilis</name>
    <dbReference type="NCBI Taxonomy" id="12917"/>
    <lineage>
        <taxon>Bacteria</taxon>
        <taxon>Pseudomonadati</taxon>
        <taxon>Pseudomonadota</taxon>
        <taxon>Betaproteobacteria</taxon>
        <taxon>Burkholderiales</taxon>
        <taxon>Comamonadaceae</taxon>
        <taxon>Acidovorax</taxon>
    </lineage>
</organism>
<sequence>MSLLKTLKGQILVLSALCMVAALLVLTLVNYFSARGQAQVSLAEEGLATAKSHAETIEEWARGKSAIIAASVTAFEEPEPAKPLAMLRDAGKFSTAYFGYADKKYVFSETRNLPADYDPTARPWYKQAAQAGTSVVTPPYISASDQKLVVTFATPVGAGAALKGVAAGDVYMESVVANVASIRPTPQSFGFLVSADGKIIAHRDPALTLKPIAELSKDLAVDKLVAAAKDSTSLLQADIGGRNRLLSVVPIAGTSWMLVVALDESEAMAPIRSMLATSLVSSVLVLLVAVGLLGVILTRRLRQLSLVRDAMHEIGTGDGDLSRRIDAQGEDELAQIAASFNSFAGKLSGVLAQIRDASSSVRVAAEEIATGNQDLSGRTELTASSLEETSASMQQLTETVRHNADSARQANQLVAQASSVAQHGGQVVGNVVTTMEQINAASRKINDIIGVIDGIAFQTNILALNAAVEAARAGEQGRGFAVVASEVRSLAGRSAEAAKEIKQLISASVEQVENGSRLVHDAGTTMKDIVTSVQRVTDIMAEITASTNEQSTSINEVGQAVSHLDQMTQQNAALVEQSAAAAQSLKDQSVRLSEVVGTFRLSADASRAGPRLSAPAG</sequence>
<keyword evidence="2" id="KW-1003">Cell membrane</keyword>
<name>A0ABV8DJI6_9BURK</name>
<evidence type="ECO:0000313" key="12">
    <source>
        <dbReference type="Proteomes" id="UP001595693"/>
    </source>
</evidence>
<dbReference type="PANTHER" id="PTHR43531:SF16">
    <property type="entry name" value="METHYL-ACCEPTING CHEMOTAXIS PROTEIN II"/>
    <property type="match status" value="1"/>
</dbReference>
<dbReference type="CDD" id="cd12913">
    <property type="entry name" value="PDC1_MCP_like"/>
    <property type="match status" value="1"/>
</dbReference>
<evidence type="ECO:0000259" key="9">
    <source>
        <dbReference type="PROSITE" id="PS50111"/>
    </source>
</evidence>
<accession>A0ABV8DJI6</accession>
<dbReference type="InterPro" id="IPR033479">
    <property type="entry name" value="dCache_1"/>
</dbReference>
<dbReference type="Pfam" id="PF02743">
    <property type="entry name" value="dCache_1"/>
    <property type="match status" value="1"/>
</dbReference>
<comment type="caution">
    <text evidence="11">The sequence shown here is derived from an EMBL/GenBank/DDBJ whole genome shotgun (WGS) entry which is preliminary data.</text>
</comment>
<gene>
    <name evidence="11" type="ORF">ACFOW3_28055</name>
</gene>
<comment type="subcellular location">
    <subcellularLocation>
        <location evidence="1">Cell membrane</location>
        <topology evidence="1">Multi-pass membrane protein</topology>
    </subcellularLocation>
</comment>
<dbReference type="PROSITE" id="PS50885">
    <property type="entry name" value="HAMP"/>
    <property type="match status" value="1"/>
</dbReference>
<evidence type="ECO:0000256" key="8">
    <source>
        <dbReference type="SAM" id="Phobius"/>
    </source>
</evidence>
<evidence type="ECO:0000256" key="5">
    <source>
        <dbReference type="ARBA" id="ARBA00023136"/>
    </source>
</evidence>
<evidence type="ECO:0000256" key="2">
    <source>
        <dbReference type="ARBA" id="ARBA00022475"/>
    </source>
</evidence>
<dbReference type="SMART" id="SM00283">
    <property type="entry name" value="MA"/>
    <property type="match status" value="1"/>
</dbReference>
<feature type="transmembrane region" description="Helical" evidence="8">
    <location>
        <begin position="274"/>
        <end position="298"/>
    </location>
</feature>
<protein>
    <submittedName>
        <fullName evidence="11">Methyl-accepting chemotaxis protein</fullName>
    </submittedName>
</protein>
<dbReference type="Pfam" id="PF00015">
    <property type="entry name" value="MCPsignal"/>
    <property type="match status" value="1"/>
</dbReference>
<dbReference type="SUPFAM" id="SSF103190">
    <property type="entry name" value="Sensory domain-like"/>
    <property type="match status" value="1"/>
</dbReference>
<evidence type="ECO:0000259" key="10">
    <source>
        <dbReference type="PROSITE" id="PS50885"/>
    </source>
</evidence>
<dbReference type="CDD" id="cd12912">
    <property type="entry name" value="PDC2_MCP_like"/>
    <property type="match status" value="1"/>
</dbReference>
<dbReference type="SUPFAM" id="SSF58104">
    <property type="entry name" value="Methyl-accepting chemotaxis protein (MCP) signaling domain"/>
    <property type="match status" value="1"/>
</dbReference>
<feature type="domain" description="Methyl-accepting transducer" evidence="9">
    <location>
        <begin position="357"/>
        <end position="586"/>
    </location>
</feature>
<keyword evidence="12" id="KW-1185">Reference proteome</keyword>
<dbReference type="PROSITE" id="PS50111">
    <property type="entry name" value="CHEMOTAXIS_TRANSDUC_2"/>
    <property type="match status" value="1"/>
</dbReference>
<dbReference type="InterPro" id="IPR051310">
    <property type="entry name" value="MCP_chemotaxis"/>
</dbReference>